<dbReference type="AlphaFoldDB" id="A0A2P7BPM8"/>
<gene>
    <name evidence="1" type="ORF">CU102_14170</name>
</gene>
<evidence type="ECO:0000313" key="1">
    <source>
        <dbReference type="EMBL" id="PSH68426.1"/>
    </source>
</evidence>
<comment type="caution">
    <text evidence="1">The sequence shown here is derived from an EMBL/GenBank/DDBJ whole genome shotgun (WGS) entry which is preliminary data.</text>
</comment>
<sequence length="70" mass="8408">MGRLCDKSRARLLTMLFWVFPNLRDKLLHKRLFKPSLANHSRECALKLQELEGQTLNLRRLAIRRFKVFI</sequence>
<organism evidence="1 2">
    <name type="scientific">Phyllobacterium brassicacearum</name>
    <dbReference type="NCBI Taxonomy" id="314235"/>
    <lineage>
        <taxon>Bacteria</taxon>
        <taxon>Pseudomonadati</taxon>
        <taxon>Pseudomonadota</taxon>
        <taxon>Alphaproteobacteria</taxon>
        <taxon>Hyphomicrobiales</taxon>
        <taxon>Phyllobacteriaceae</taxon>
        <taxon>Phyllobacterium</taxon>
    </lineage>
</organism>
<protein>
    <submittedName>
        <fullName evidence="1">Uncharacterized protein</fullName>
    </submittedName>
</protein>
<name>A0A2P7BPM8_9HYPH</name>
<dbReference type="Proteomes" id="UP000241444">
    <property type="component" value="Unassembled WGS sequence"/>
</dbReference>
<keyword evidence="2" id="KW-1185">Reference proteome</keyword>
<dbReference type="EMBL" id="PGGO01000009">
    <property type="protein sequence ID" value="PSH68426.1"/>
    <property type="molecule type" value="Genomic_DNA"/>
</dbReference>
<evidence type="ECO:0000313" key="2">
    <source>
        <dbReference type="Proteomes" id="UP000241444"/>
    </source>
</evidence>
<reference evidence="2" key="1">
    <citation type="submission" date="2017-11" db="EMBL/GenBank/DDBJ databases">
        <authorList>
            <person name="Kuznetsova I."/>
            <person name="Sazanova A."/>
            <person name="Chirak E."/>
            <person name="Safronova V."/>
            <person name="Willems A."/>
        </authorList>
    </citation>
    <scope>NUCLEOTIDE SEQUENCE [LARGE SCALE GENOMIC DNA]</scope>
    <source>
        <strain evidence="2">STM 196</strain>
    </source>
</reference>
<accession>A0A2P7BPM8</accession>
<proteinExistence type="predicted"/>